<feature type="transmembrane region" description="Helical" evidence="1">
    <location>
        <begin position="54"/>
        <end position="80"/>
    </location>
</feature>
<name>Q2QUV1_ORYSJ</name>
<keyword evidence="1" id="KW-0472">Membrane</keyword>
<feature type="transmembrane region" description="Helical" evidence="1">
    <location>
        <begin position="92"/>
        <end position="110"/>
    </location>
</feature>
<reference evidence="2" key="1">
    <citation type="journal article" date="2005" name="BMC Biol.">
        <title>The sequence of rice chromosomes 11 and 12, rich in disease resistance genes and recent gene duplications.</title>
        <authorList>
            <consortium name="The rice chromosomes 11 and 12 sequencing consortia"/>
        </authorList>
    </citation>
    <scope>NUCLEOTIDE SEQUENCE [LARGE SCALE GENOMIC DNA]</scope>
</reference>
<dbReference type="AlphaFoldDB" id="Q2QUV1"/>
<gene>
    <name evidence="2" type="ordered locus">LOC_Os12g15000</name>
</gene>
<evidence type="ECO:0000256" key="1">
    <source>
        <dbReference type="SAM" id="Phobius"/>
    </source>
</evidence>
<reference evidence="2" key="3">
    <citation type="submission" date="2006-01" db="EMBL/GenBank/DDBJ databases">
        <authorList>
            <person name="Buell R."/>
        </authorList>
    </citation>
    <scope>NUCLEOTIDE SEQUENCE</scope>
</reference>
<proteinExistence type="predicted"/>
<sequence length="278" mass="31649">MGLSGWDGPLGLLEVGLVMAKSSSFGIHPSPFTLCPRCLWSCGTPARIFGIRCLCFIVFTMVAFAQMNLTSWAGILAGYMVSAGLVRGSDDIPPTAFMLVYICNVMIYLWNKLNQYVLIISTIQKPYYRRCDFTMAGFADALRPDKFTGVHFKRWQIRVTLWLTAMKCFWVYMHMTDVKELWDALNTKFGATDASNDLYIMEQFHDYRMADNRSVVEQAHEMQTMPKELKLLKCVLPDKFVAGCIIAKLPPSWRSFGTTLKHKRQEYSVEGLIVSLDV</sequence>
<keyword evidence="1" id="KW-0812">Transmembrane</keyword>
<keyword evidence="1" id="KW-1133">Transmembrane helix</keyword>
<dbReference type="PANTHER" id="PTHR47592">
    <property type="entry name" value="PBF68 PROTEIN"/>
    <property type="match status" value="1"/>
</dbReference>
<dbReference type="PANTHER" id="PTHR47592:SF27">
    <property type="entry name" value="OS08G0421700 PROTEIN"/>
    <property type="match status" value="1"/>
</dbReference>
<protein>
    <submittedName>
        <fullName evidence="2">Retrotransposon protein, putative, Ty1-copia subclass</fullName>
    </submittedName>
</protein>
<accession>Q2QUV1</accession>
<organism evidence="2">
    <name type="scientific">Oryza sativa subsp. japonica</name>
    <name type="common">Rice</name>
    <dbReference type="NCBI Taxonomy" id="39947"/>
    <lineage>
        <taxon>Eukaryota</taxon>
        <taxon>Viridiplantae</taxon>
        <taxon>Streptophyta</taxon>
        <taxon>Embryophyta</taxon>
        <taxon>Tracheophyta</taxon>
        <taxon>Spermatophyta</taxon>
        <taxon>Magnoliopsida</taxon>
        <taxon>Liliopsida</taxon>
        <taxon>Poales</taxon>
        <taxon>Poaceae</taxon>
        <taxon>BOP clade</taxon>
        <taxon>Oryzoideae</taxon>
        <taxon>Oryzeae</taxon>
        <taxon>Oryzinae</taxon>
        <taxon>Oryza</taxon>
        <taxon>Oryza sativa</taxon>
    </lineage>
</organism>
<reference evidence="2" key="2">
    <citation type="submission" date="2005-04" db="EMBL/GenBank/DDBJ databases">
        <authorList>
            <person name="Buell C.R."/>
            <person name="Wing R.A."/>
            <person name="McCombie W.A."/>
            <person name="Ouyang S."/>
        </authorList>
    </citation>
    <scope>NUCLEOTIDE SEQUENCE</scope>
</reference>
<dbReference type="EMBL" id="DP000011">
    <property type="protein sequence ID" value="ABA96930.1"/>
    <property type="molecule type" value="Genomic_DNA"/>
</dbReference>
<dbReference type="Pfam" id="PF14223">
    <property type="entry name" value="Retrotran_gag_2"/>
    <property type="match status" value="1"/>
</dbReference>
<evidence type="ECO:0000313" key="2">
    <source>
        <dbReference type="EMBL" id="ABA96930.1"/>
    </source>
</evidence>